<keyword evidence="3" id="KW-1185">Reference proteome</keyword>
<accession>A0A5B7IAN3</accession>
<comment type="caution">
    <text evidence="2">The sequence shown here is derived from an EMBL/GenBank/DDBJ whole genome shotgun (WGS) entry which is preliminary data.</text>
</comment>
<reference evidence="2 3" key="1">
    <citation type="submission" date="2019-05" db="EMBL/GenBank/DDBJ databases">
        <title>Another draft genome of Portunus trituberculatus and its Hox gene families provides insights of decapod evolution.</title>
        <authorList>
            <person name="Jeong J.-H."/>
            <person name="Song I."/>
            <person name="Kim S."/>
            <person name="Choi T."/>
            <person name="Kim D."/>
            <person name="Ryu S."/>
            <person name="Kim W."/>
        </authorList>
    </citation>
    <scope>NUCLEOTIDE SEQUENCE [LARGE SCALE GENOMIC DNA]</scope>
    <source>
        <tissue evidence="2">Muscle</tissue>
    </source>
</reference>
<evidence type="ECO:0000313" key="3">
    <source>
        <dbReference type="Proteomes" id="UP000324222"/>
    </source>
</evidence>
<dbReference type="AlphaFoldDB" id="A0A5B7IAN3"/>
<feature type="region of interest" description="Disordered" evidence="1">
    <location>
        <begin position="21"/>
        <end position="74"/>
    </location>
</feature>
<protein>
    <submittedName>
        <fullName evidence="2">Uncharacterized protein</fullName>
    </submittedName>
</protein>
<dbReference type="Proteomes" id="UP000324222">
    <property type="component" value="Unassembled WGS sequence"/>
</dbReference>
<gene>
    <name evidence="2" type="ORF">E2C01_073479</name>
</gene>
<organism evidence="2 3">
    <name type="scientific">Portunus trituberculatus</name>
    <name type="common">Swimming crab</name>
    <name type="synonym">Neptunus trituberculatus</name>
    <dbReference type="NCBI Taxonomy" id="210409"/>
    <lineage>
        <taxon>Eukaryota</taxon>
        <taxon>Metazoa</taxon>
        <taxon>Ecdysozoa</taxon>
        <taxon>Arthropoda</taxon>
        <taxon>Crustacea</taxon>
        <taxon>Multicrustacea</taxon>
        <taxon>Malacostraca</taxon>
        <taxon>Eumalacostraca</taxon>
        <taxon>Eucarida</taxon>
        <taxon>Decapoda</taxon>
        <taxon>Pleocyemata</taxon>
        <taxon>Brachyura</taxon>
        <taxon>Eubrachyura</taxon>
        <taxon>Portunoidea</taxon>
        <taxon>Portunidae</taxon>
        <taxon>Portuninae</taxon>
        <taxon>Portunus</taxon>
    </lineage>
</organism>
<feature type="compositionally biased region" description="Pro residues" evidence="1">
    <location>
        <begin position="58"/>
        <end position="74"/>
    </location>
</feature>
<evidence type="ECO:0000256" key="1">
    <source>
        <dbReference type="SAM" id="MobiDB-lite"/>
    </source>
</evidence>
<evidence type="ECO:0000313" key="2">
    <source>
        <dbReference type="EMBL" id="MPC78969.1"/>
    </source>
</evidence>
<name>A0A5B7IAN3_PORTR</name>
<proteinExistence type="predicted"/>
<sequence length="74" mass="7743">MTYGATLSSLRIISSTYPCVHSPVPPPRSHRPMHAPRLASPRPSLGQVIQINTDAAAPSPPPPSPPPSPPLPPP</sequence>
<dbReference type="EMBL" id="VSRR010049847">
    <property type="protein sequence ID" value="MPC78969.1"/>
    <property type="molecule type" value="Genomic_DNA"/>
</dbReference>